<sequence length="1393" mass="155347">MWSNNGSQDHTRRSSHTSSTHPDDAPSPEYAAAAALARRMVYPAYEHVGPGPAYYERDAMPWSQQQRQQHARAREMEFLHLQHQMQEMHGQHAFVEEEAARRSRLLELELSVNQMQEYDRVRMQVEMMRNMQHHEALADVDRGRLLVGHPYSGMDPGVRQHQIAEYLAGQRSRAVEDDAEAWRTTSSSSHPQVSLSAAALMSPRDDEALMANSFRSVPAAGTSEIDLKNKIDEASEKKKKSPTPENKNQKTIDKSGDNAAAVSKRKSPDSPKKKASSDAPKKKKPNNGKDCLSPKMKNEDSVKTTKDFKAGAKNDAKVDVPPPTVPPDQTKSTPPNAAASSNKAESPDTEQKQTPSVTVVTAAPIQHASKTLAHLKSLQENSAVKQSTPTKSDTSKSSATSKKRKKTPSAKKMDSLTSLPDKPPSGGKAKSKKSPGGSSVASGGKIKLQPPRALTNHISLKRAPGVPSVDDPVPPITEVQYENVIGLMTEFCRVPFLAEFSRPVSLLHPELMTQYSKIVHHPMDLGQVCRAIRRREYKSTRSIQLDMWRIFSNCVKFHTHPSNRDNAIPSFISIANHLRDFFNNLWLEFMMSSDAPPRQPGKGISHVHSAYQKRAEARKERLLQISSTLLSPKCMRKIADSLESFITSGGKVDKLDKDGILGNVNHSTGDVATFIQSIREVIGMIEMRIENSEEYTVGALHRDLKKSYTEDVFATDVLKRMRIGSRLDRLMGKILVPVHEVNCRGVNQSSIWGNMAAMIWARESKKKPYWPAIVLGMMAPEDQKEDWHEFLTERNEARLPEKLREELQLGKRRAEQALKKQSSDPMSYFLVEFMGSHEFIWVRESDIKENFDPEVDPNVAAAAGNVTKKRRSGHSSINSKMMSDAIEEGRWALEEFEILLNDTCGDHSDEESEYDDAGYTYDIMCQSDDEADELNASEPHKHNDSDIEEQNELLVSNGCLDFSVEGRKKAKARAIEFKKQKALLIKQEKSKEAKAKKDAATKKAIIKKPSVTEDDTKKLAKQLEEDEMREKREIEARRKKRARDRERSLKELEKKSKKTRLSTPEKRTNPNAIPDKKARAEAFIKSFLIHKCKTHSDFTGAAFVPTNSVDPSGLLGMALAFRGAAGDIPFDNNGKEFIENPWDKIDASQPKESSKRCDLLQEQIDLVENEIQKVRAATDRRHKLYNEAKKSLAAKYQKILDEGDRAKTVKTSTKKKKKNSIVKAETIKTHDDIDDMSGRTPVDCGLESSAVSSPDVKPPALQSEVSVSLSHAEVHSTPPKIQKSNNATSSPENRLHVTPSKSDGDIAEAQHSSTCGSAKQINDLKNEQFSNTNLTIESTPERESSKSVLEAPVNLTTGDLQMPMHARVPINTTNGIEQSSGAKLAMEVDAPIP</sequence>
<dbReference type="InterPro" id="IPR001487">
    <property type="entry name" value="Bromodomain"/>
</dbReference>
<gene>
    <name evidence="5" type="ORF">HJC23_013748</name>
</gene>
<feature type="compositionally biased region" description="Low complexity" evidence="3">
    <location>
        <begin position="424"/>
        <end position="445"/>
    </location>
</feature>
<feature type="compositionally biased region" description="Basic and acidic residues" evidence="3">
    <location>
        <begin position="225"/>
        <end position="236"/>
    </location>
</feature>
<dbReference type="CDD" id="cd05162">
    <property type="entry name" value="PWWP"/>
    <property type="match status" value="1"/>
</dbReference>
<evidence type="ECO:0000259" key="4">
    <source>
        <dbReference type="PROSITE" id="PS50014"/>
    </source>
</evidence>
<keyword evidence="6" id="KW-1185">Reference proteome</keyword>
<feature type="compositionally biased region" description="Polar residues" evidence="3">
    <location>
        <begin position="329"/>
        <end position="344"/>
    </location>
</feature>
<feature type="compositionally biased region" description="Polar residues" evidence="3">
    <location>
        <begin position="1282"/>
        <end position="1292"/>
    </location>
</feature>
<feature type="compositionally biased region" description="Basic and acidic residues" evidence="3">
    <location>
        <begin position="1043"/>
        <end position="1054"/>
    </location>
</feature>
<dbReference type="InterPro" id="IPR036427">
    <property type="entry name" value="Bromodomain-like_sf"/>
</dbReference>
<dbReference type="Gene3D" id="2.30.30.140">
    <property type="match status" value="1"/>
</dbReference>
<feature type="compositionally biased region" description="Low complexity" evidence="3">
    <location>
        <begin position="385"/>
        <end position="400"/>
    </location>
</feature>
<reference evidence="5 6" key="1">
    <citation type="journal article" date="2020" name="G3 (Bethesda)">
        <title>Improved Reference Genome for Cyclotella cryptica CCMP332, a Model for Cell Wall Morphogenesis, Salinity Adaptation, and Lipid Production in Diatoms (Bacillariophyta).</title>
        <authorList>
            <person name="Roberts W.R."/>
            <person name="Downey K.M."/>
            <person name="Ruck E.C."/>
            <person name="Traller J.C."/>
            <person name="Alverson A.J."/>
        </authorList>
    </citation>
    <scope>NUCLEOTIDE SEQUENCE [LARGE SCALE GENOMIC DNA]</scope>
    <source>
        <strain evidence="5 6">CCMP332</strain>
    </source>
</reference>
<feature type="region of interest" description="Disordered" evidence="3">
    <location>
        <begin position="1022"/>
        <end position="1072"/>
    </location>
</feature>
<comment type="caution">
    <text evidence="5">The sequence shown here is derived from an EMBL/GenBank/DDBJ whole genome shotgun (WGS) entry which is preliminary data.</text>
</comment>
<dbReference type="PROSITE" id="PS50014">
    <property type="entry name" value="BROMODOMAIN_2"/>
    <property type="match status" value="1"/>
</dbReference>
<dbReference type="PANTHER" id="PTHR46136:SF1">
    <property type="entry name" value="TRANSCRIPTION FACTOR GTE11-RELATED"/>
    <property type="match status" value="1"/>
</dbReference>
<organism evidence="5 6">
    <name type="scientific">Cyclotella cryptica</name>
    <dbReference type="NCBI Taxonomy" id="29204"/>
    <lineage>
        <taxon>Eukaryota</taxon>
        <taxon>Sar</taxon>
        <taxon>Stramenopiles</taxon>
        <taxon>Ochrophyta</taxon>
        <taxon>Bacillariophyta</taxon>
        <taxon>Coscinodiscophyceae</taxon>
        <taxon>Thalassiosirophycidae</taxon>
        <taxon>Stephanodiscales</taxon>
        <taxon>Stephanodiscaceae</taxon>
        <taxon>Cyclotella</taxon>
    </lineage>
</organism>
<feature type="domain" description="Bromo" evidence="4">
    <location>
        <begin position="492"/>
        <end position="565"/>
    </location>
</feature>
<feature type="region of interest" description="Disordered" evidence="3">
    <location>
        <begin position="1"/>
        <end position="27"/>
    </location>
</feature>
<accession>A0ABD3PHS9</accession>
<dbReference type="SUPFAM" id="SSF47370">
    <property type="entry name" value="Bromodomain"/>
    <property type="match status" value="1"/>
</dbReference>
<feature type="region of interest" description="Disordered" evidence="3">
    <location>
        <begin position="1232"/>
        <end position="1313"/>
    </location>
</feature>
<protein>
    <recommendedName>
        <fullName evidence="4">Bromo domain-containing protein</fullName>
    </recommendedName>
</protein>
<evidence type="ECO:0000313" key="5">
    <source>
        <dbReference type="EMBL" id="KAL3787539.1"/>
    </source>
</evidence>
<dbReference type="InterPro" id="IPR052442">
    <property type="entry name" value="Env_Response_Regulator"/>
</dbReference>
<feature type="compositionally biased region" description="Basic and acidic residues" evidence="3">
    <location>
        <begin position="266"/>
        <end position="280"/>
    </location>
</feature>
<keyword evidence="1 2" id="KW-0103">Bromodomain</keyword>
<feature type="compositionally biased region" description="Basic and acidic residues" evidence="3">
    <location>
        <begin position="1063"/>
        <end position="1072"/>
    </location>
</feature>
<dbReference type="CDD" id="cd04369">
    <property type="entry name" value="Bromodomain"/>
    <property type="match status" value="1"/>
</dbReference>
<dbReference type="Pfam" id="PF00439">
    <property type="entry name" value="Bromodomain"/>
    <property type="match status" value="1"/>
</dbReference>
<feature type="compositionally biased region" description="Basic and acidic residues" evidence="3">
    <location>
        <begin position="296"/>
        <end position="318"/>
    </location>
</feature>
<evidence type="ECO:0000256" key="3">
    <source>
        <dbReference type="SAM" id="MobiDB-lite"/>
    </source>
</evidence>
<feature type="region of interest" description="Disordered" evidence="3">
    <location>
        <begin position="225"/>
        <end position="451"/>
    </location>
</feature>
<evidence type="ECO:0000256" key="1">
    <source>
        <dbReference type="ARBA" id="ARBA00023117"/>
    </source>
</evidence>
<feature type="compositionally biased region" description="Basic and acidic residues" evidence="3">
    <location>
        <begin position="1022"/>
        <end position="1036"/>
    </location>
</feature>
<evidence type="ECO:0000256" key="2">
    <source>
        <dbReference type="PROSITE-ProRule" id="PRU00035"/>
    </source>
</evidence>
<dbReference type="PANTHER" id="PTHR46136">
    <property type="entry name" value="TRANSCRIPTION FACTOR GTE8"/>
    <property type="match status" value="1"/>
</dbReference>
<proteinExistence type="predicted"/>
<name>A0ABD3PHS9_9STRA</name>
<feature type="compositionally biased region" description="Basic and acidic residues" evidence="3">
    <location>
        <begin position="247"/>
        <end position="256"/>
    </location>
</feature>
<dbReference type="EMBL" id="JABMIG020000173">
    <property type="protein sequence ID" value="KAL3787539.1"/>
    <property type="molecule type" value="Genomic_DNA"/>
</dbReference>
<dbReference type="Proteomes" id="UP001516023">
    <property type="component" value="Unassembled WGS sequence"/>
</dbReference>
<evidence type="ECO:0000313" key="6">
    <source>
        <dbReference type="Proteomes" id="UP001516023"/>
    </source>
</evidence>
<dbReference type="Gene3D" id="1.20.920.10">
    <property type="entry name" value="Bromodomain-like"/>
    <property type="match status" value="1"/>
</dbReference>
<dbReference type="SMART" id="SM00297">
    <property type="entry name" value="BROMO"/>
    <property type="match status" value="1"/>
</dbReference>